<sequence>MKCEYSEGTNITVNAERGSLGWQRRGSEQQSIPGSKRSRGAAFGSDDDACNSQSVEYRSSQLHDYSECVYTSPFTLPSTTIKNTHRNKRNWSNLAGSIINMVFHSPSHPNDG</sequence>
<dbReference type="OrthoDB" id="3266505at2759"/>
<evidence type="ECO:0000313" key="2">
    <source>
        <dbReference type="EMBL" id="EXF78269.1"/>
    </source>
</evidence>
<organism evidence="2 3">
    <name type="scientific">Colletotrichum fioriniae PJ7</name>
    <dbReference type="NCBI Taxonomy" id="1445577"/>
    <lineage>
        <taxon>Eukaryota</taxon>
        <taxon>Fungi</taxon>
        <taxon>Dikarya</taxon>
        <taxon>Ascomycota</taxon>
        <taxon>Pezizomycotina</taxon>
        <taxon>Sordariomycetes</taxon>
        <taxon>Hypocreomycetidae</taxon>
        <taxon>Glomerellales</taxon>
        <taxon>Glomerellaceae</taxon>
        <taxon>Colletotrichum</taxon>
        <taxon>Colletotrichum acutatum species complex</taxon>
    </lineage>
</organism>
<dbReference type="HOGENOM" id="CLU_2145666_0_0_1"/>
<gene>
    <name evidence="2" type="ORF">CFIO01_00264</name>
</gene>
<protein>
    <submittedName>
        <fullName evidence="2">Uncharacterized protein</fullName>
    </submittedName>
</protein>
<dbReference type="AlphaFoldDB" id="A0A010RK72"/>
<comment type="caution">
    <text evidence="2">The sequence shown here is derived from an EMBL/GenBank/DDBJ whole genome shotgun (WGS) entry which is preliminary data.</text>
</comment>
<feature type="region of interest" description="Disordered" evidence="1">
    <location>
        <begin position="16"/>
        <end position="48"/>
    </location>
</feature>
<keyword evidence="3" id="KW-1185">Reference proteome</keyword>
<dbReference type="Proteomes" id="UP000020467">
    <property type="component" value="Unassembled WGS sequence"/>
</dbReference>
<dbReference type="EMBL" id="JARH01000655">
    <property type="protein sequence ID" value="EXF78269.1"/>
    <property type="molecule type" value="Genomic_DNA"/>
</dbReference>
<accession>A0A010RK72</accession>
<dbReference type="KEGG" id="cfj:CFIO01_00264"/>
<name>A0A010RK72_9PEZI</name>
<reference evidence="2 3" key="1">
    <citation type="submission" date="2014-02" db="EMBL/GenBank/DDBJ databases">
        <title>The genome sequence of Colletotrichum fioriniae PJ7.</title>
        <authorList>
            <person name="Baroncelli R."/>
            <person name="Thon M.R."/>
        </authorList>
    </citation>
    <scope>NUCLEOTIDE SEQUENCE [LARGE SCALE GENOMIC DNA]</scope>
    <source>
        <strain evidence="2 3">PJ7</strain>
    </source>
</reference>
<evidence type="ECO:0000256" key="1">
    <source>
        <dbReference type="SAM" id="MobiDB-lite"/>
    </source>
</evidence>
<evidence type="ECO:0000313" key="3">
    <source>
        <dbReference type="Proteomes" id="UP000020467"/>
    </source>
</evidence>
<proteinExistence type="predicted"/>